<dbReference type="InterPro" id="IPR001841">
    <property type="entry name" value="Znf_RING"/>
</dbReference>
<evidence type="ECO:0000313" key="4">
    <source>
        <dbReference type="EMBL" id="KAF4386657.1"/>
    </source>
</evidence>
<dbReference type="Proteomes" id="UP000583929">
    <property type="component" value="Unassembled WGS sequence"/>
</dbReference>
<dbReference type="Proteomes" id="UP000525078">
    <property type="component" value="Unassembled WGS sequence"/>
</dbReference>
<evidence type="ECO:0000256" key="1">
    <source>
        <dbReference type="PROSITE-ProRule" id="PRU00175"/>
    </source>
</evidence>
<dbReference type="PROSITE" id="PS50089">
    <property type="entry name" value="ZF_RING_2"/>
    <property type="match status" value="1"/>
</dbReference>
<proteinExistence type="predicted"/>
<keyword evidence="1" id="KW-0862">Zinc</keyword>
<evidence type="ECO:0000313" key="5">
    <source>
        <dbReference type="EMBL" id="KAF4392941.1"/>
    </source>
</evidence>
<dbReference type="InterPro" id="IPR013083">
    <property type="entry name" value="Znf_RING/FYVE/PHD"/>
</dbReference>
<dbReference type="EMBL" id="JAATIP010000041">
    <property type="protein sequence ID" value="KAF4386657.1"/>
    <property type="molecule type" value="Genomic_DNA"/>
</dbReference>
<dbReference type="Pfam" id="PF13639">
    <property type="entry name" value="zf-RING_2"/>
    <property type="match status" value="1"/>
</dbReference>
<dbReference type="PANTHER" id="PTHR47344">
    <property type="entry name" value="RING ZINC FINGER PROTEIN-RELATED"/>
    <property type="match status" value="1"/>
</dbReference>
<evidence type="ECO:0000313" key="7">
    <source>
        <dbReference type="Proteomes" id="UP000583929"/>
    </source>
</evidence>
<feature type="coiled-coil region" evidence="2">
    <location>
        <begin position="276"/>
        <end position="303"/>
    </location>
</feature>
<keyword evidence="1" id="KW-0479">Metal-binding</keyword>
<accession>A0A7J6GUR2</accession>
<evidence type="ECO:0000259" key="3">
    <source>
        <dbReference type="PROSITE" id="PS50089"/>
    </source>
</evidence>
<dbReference type="Gene3D" id="3.30.40.10">
    <property type="entry name" value="Zinc/RING finger domain, C3HC4 (zinc finger)"/>
    <property type="match status" value="1"/>
</dbReference>
<organism evidence="4 6">
    <name type="scientific">Cannabis sativa</name>
    <name type="common">Hemp</name>
    <name type="synonym">Marijuana</name>
    <dbReference type="NCBI Taxonomy" id="3483"/>
    <lineage>
        <taxon>Eukaryota</taxon>
        <taxon>Viridiplantae</taxon>
        <taxon>Streptophyta</taxon>
        <taxon>Embryophyta</taxon>
        <taxon>Tracheophyta</taxon>
        <taxon>Spermatophyta</taxon>
        <taxon>Magnoliopsida</taxon>
        <taxon>eudicotyledons</taxon>
        <taxon>Gunneridae</taxon>
        <taxon>Pentapetalae</taxon>
        <taxon>rosids</taxon>
        <taxon>fabids</taxon>
        <taxon>Rosales</taxon>
        <taxon>Cannabaceae</taxon>
        <taxon>Cannabis</taxon>
    </lineage>
</organism>
<feature type="coiled-coil region" evidence="2">
    <location>
        <begin position="132"/>
        <end position="165"/>
    </location>
</feature>
<sequence>MANGNNAFGKTICSICYEDLKPIVEDLQAISICGHVFHELCLQQWFEYCSNTKKCTCPVCKQSCKGKDAARLYFQSIGDSVVTQSQRPILDSGEDPETLRREVRRLEAKVLGLDSVLERLGKDNKELTQELCICKEQEKKETTSKNEALKQNALLQQLLNRKTEELGRSTSECLRLQERNMALAKELAALKLWVHLMDFPFSVTKKVTWLLQSRVSDLDLDEDEVQKLASFGNGGNSQDTIDILRRSLVMRNKTYKELMTKCNVLGRGESRSIKKLEKAKGKIDKLKARIKEMEIAIEIKDNQVLRELKASKKACYEEVIKNGTNCKSGSLANIDVLEDQSKQTSATTLKLNQLGGVQDDLLYPIKVQNCVATNDIDVHMACDNDEDDCSVIGVNFSKFLTPIHGSPNPDTKDQTTEDILAPKSTQVMSSATYDVKKEASARAHRNLGGTMSPRTSVENTSKTFAADIDEDVTVLFDDVPQVKPMLNIRKESSTPISHSNSGDVCFSGGLLGPDGTNRYLGKWCKRSQNNETRQGQSTSNGDLIAVGADGRGGRIKVLRSLNQSSADWKANSVGSKRCKLGSKTNSQQSRGCLQIEHFFSRANN</sequence>
<keyword evidence="2" id="KW-0175">Coiled coil</keyword>
<reference evidence="6 7" key="1">
    <citation type="journal article" date="2020" name="bioRxiv">
        <title>Sequence and annotation of 42 cannabis genomes reveals extensive copy number variation in cannabinoid synthesis and pathogen resistance genes.</title>
        <authorList>
            <person name="Mckernan K.J."/>
            <person name="Helbert Y."/>
            <person name="Kane L.T."/>
            <person name="Ebling H."/>
            <person name="Zhang L."/>
            <person name="Liu B."/>
            <person name="Eaton Z."/>
            <person name="Mclaughlin S."/>
            <person name="Kingan S."/>
            <person name="Baybayan P."/>
            <person name="Concepcion G."/>
            <person name="Jordan M."/>
            <person name="Riva A."/>
            <person name="Barbazuk W."/>
            <person name="Harkins T."/>
        </authorList>
    </citation>
    <scope>NUCLEOTIDE SEQUENCE [LARGE SCALE GENOMIC DNA]</scope>
    <source>
        <strain evidence="6 7">cv. Jamaican Lion 4</strain>
        <strain evidence="5">Father</strain>
        <strain evidence="4">Mother</strain>
        <tissue evidence="4">Leaf</tissue>
    </source>
</reference>
<name>A0A7J6GUR2_CANSA</name>
<comment type="caution">
    <text evidence="4">The sequence shown here is derived from an EMBL/GenBank/DDBJ whole genome shotgun (WGS) entry which is preliminary data.</text>
</comment>
<evidence type="ECO:0000256" key="2">
    <source>
        <dbReference type="SAM" id="Coils"/>
    </source>
</evidence>
<keyword evidence="7" id="KW-1185">Reference proteome</keyword>
<protein>
    <recommendedName>
        <fullName evidence="3">RING-type domain-containing protein</fullName>
    </recommendedName>
</protein>
<dbReference type="EMBL" id="JAATIQ010000050">
    <property type="protein sequence ID" value="KAF4392941.1"/>
    <property type="molecule type" value="Genomic_DNA"/>
</dbReference>
<gene>
    <name evidence="4" type="ORF">F8388_006612</name>
    <name evidence="5" type="ORF">G4B88_011936</name>
</gene>
<dbReference type="SMART" id="SM00184">
    <property type="entry name" value="RING"/>
    <property type="match status" value="1"/>
</dbReference>
<dbReference type="CDD" id="cd16448">
    <property type="entry name" value="RING-H2"/>
    <property type="match status" value="1"/>
</dbReference>
<dbReference type="PANTHER" id="PTHR47344:SF1">
    <property type="entry name" value="RING ZINC FINGER PROTEIN-RELATED"/>
    <property type="match status" value="1"/>
</dbReference>
<dbReference type="AlphaFoldDB" id="A0A7J6GUR2"/>
<evidence type="ECO:0000313" key="6">
    <source>
        <dbReference type="Proteomes" id="UP000525078"/>
    </source>
</evidence>
<dbReference type="SUPFAM" id="SSF57850">
    <property type="entry name" value="RING/U-box"/>
    <property type="match status" value="1"/>
</dbReference>
<dbReference type="GO" id="GO:0008270">
    <property type="term" value="F:zinc ion binding"/>
    <property type="evidence" value="ECO:0007669"/>
    <property type="project" value="UniProtKB-KW"/>
</dbReference>
<keyword evidence="1" id="KW-0863">Zinc-finger</keyword>
<feature type="domain" description="RING-type" evidence="3">
    <location>
        <begin position="13"/>
        <end position="61"/>
    </location>
</feature>